<organism evidence="1 2">
    <name type="scientific">Nocardia macrotermitis</name>
    <dbReference type="NCBI Taxonomy" id="2585198"/>
    <lineage>
        <taxon>Bacteria</taxon>
        <taxon>Bacillati</taxon>
        <taxon>Actinomycetota</taxon>
        <taxon>Actinomycetes</taxon>
        <taxon>Mycobacteriales</taxon>
        <taxon>Nocardiaceae</taxon>
        <taxon>Nocardia</taxon>
    </lineage>
</organism>
<dbReference type="AlphaFoldDB" id="A0A7K0D3Z1"/>
<evidence type="ECO:0000313" key="1">
    <source>
        <dbReference type="EMBL" id="MQY20440.1"/>
    </source>
</evidence>
<name>A0A7K0D3Z1_9NOCA</name>
<reference evidence="1 2" key="1">
    <citation type="submission" date="2019-10" db="EMBL/GenBank/DDBJ databases">
        <title>Nocardia macrotermitis sp. nov. and Nocardia aurantia sp. nov., isolated from the gut of fungus growing-termite Macrotermes natalensis.</title>
        <authorList>
            <person name="Benndorf R."/>
            <person name="Schwitalla J."/>
            <person name="Martin K."/>
            <person name="De Beer W."/>
            <person name="Kaster A.-K."/>
            <person name="Vollmers J."/>
            <person name="Poulsen M."/>
            <person name="Beemelmanns C."/>
        </authorList>
    </citation>
    <scope>NUCLEOTIDE SEQUENCE [LARGE SCALE GENOMIC DNA]</scope>
    <source>
        <strain evidence="1 2">RB20</strain>
    </source>
</reference>
<protein>
    <submittedName>
        <fullName evidence="1">Uncharacterized protein</fullName>
    </submittedName>
</protein>
<dbReference type="OrthoDB" id="4539056at2"/>
<keyword evidence="2" id="KW-1185">Reference proteome</keyword>
<proteinExistence type="predicted"/>
<comment type="caution">
    <text evidence="1">The sequence shown here is derived from an EMBL/GenBank/DDBJ whole genome shotgun (WGS) entry which is preliminary data.</text>
</comment>
<sequence>MSEPAEALRDDLRRVAWCDYATIDAAAGLLGAREIIVLAGRLGDLATHLAARSGDPSGPPGALPGTERIDLTANWDSVTVAGWFVRNTLRRWVWIDILFTAELVTYELTKAFVTAVQDHEPNAPTRMTVRLRAISANRLVIEVHDSPANTAALAQADGLISECAHEASVRSGQCRAGGRTVVWCELARPEYNQWI</sequence>
<dbReference type="EMBL" id="WEGK01000007">
    <property type="protein sequence ID" value="MQY20440.1"/>
    <property type="molecule type" value="Genomic_DNA"/>
</dbReference>
<accession>A0A7K0D3Z1</accession>
<gene>
    <name evidence="1" type="ORF">NRB20_35450</name>
</gene>
<dbReference type="RefSeq" id="WP_153411220.1">
    <property type="nucleotide sequence ID" value="NZ_WEGK01000007.1"/>
</dbReference>
<evidence type="ECO:0000313" key="2">
    <source>
        <dbReference type="Proteomes" id="UP000438448"/>
    </source>
</evidence>
<dbReference type="Proteomes" id="UP000438448">
    <property type="component" value="Unassembled WGS sequence"/>
</dbReference>